<evidence type="ECO:0000313" key="2">
    <source>
        <dbReference type="EMBL" id="JAR90665.1"/>
    </source>
</evidence>
<sequence>VLAEAKKGENLMLEVFFTAKTHKPDIPFRTVVSERDSWLKAVSAYLQTHLNSLLIDDPFNIPYSLSVITFLKENNPEGCTAFSIDVEDLYHSMPHDELMKSVKECIFERNDENRFKTKSGVSVEGFLELLSLYFKSTFIDWQDKVYVQKSGVCIG</sequence>
<dbReference type="InterPro" id="IPR000477">
    <property type="entry name" value="RT_dom"/>
</dbReference>
<feature type="non-terminal residue" evidence="2">
    <location>
        <position position="155"/>
    </location>
</feature>
<dbReference type="PANTHER" id="PTHR21301:SF10">
    <property type="entry name" value="REVERSE TRANSCRIPTASE DOMAIN-CONTAINING PROTEIN"/>
    <property type="match status" value="1"/>
</dbReference>
<dbReference type="PROSITE" id="PS50878">
    <property type="entry name" value="RT_POL"/>
    <property type="match status" value="1"/>
</dbReference>
<name>A0A147BK05_IXORI</name>
<feature type="non-terminal residue" evidence="2">
    <location>
        <position position="1"/>
    </location>
</feature>
<dbReference type="AlphaFoldDB" id="A0A147BK05"/>
<proteinExistence type="predicted"/>
<evidence type="ECO:0000259" key="1">
    <source>
        <dbReference type="PROSITE" id="PS50878"/>
    </source>
</evidence>
<protein>
    <submittedName>
        <fullName evidence="2">Putative tick transposon</fullName>
    </submittedName>
</protein>
<organism evidence="2">
    <name type="scientific">Ixodes ricinus</name>
    <name type="common">Common tick</name>
    <name type="synonym">Acarus ricinus</name>
    <dbReference type="NCBI Taxonomy" id="34613"/>
    <lineage>
        <taxon>Eukaryota</taxon>
        <taxon>Metazoa</taxon>
        <taxon>Ecdysozoa</taxon>
        <taxon>Arthropoda</taxon>
        <taxon>Chelicerata</taxon>
        <taxon>Arachnida</taxon>
        <taxon>Acari</taxon>
        <taxon>Parasitiformes</taxon>
        <taxon>Ixodida</taxon>
        <taxon>Ixodoidea</taxon>
        <taxon>Ixodidae</taxon>
        <taxon>Ixodinae</taxon>
        <taxon>Ixodes</taxon>
    </lineage>
</organism>
<reference evidence="2" key="1">
    <citation type="journal article" date="2018" name="PLoS Negl. Trop. Dis.">
        <title>Sialome diversity of ticks revealed by RNAseq of single tick salivary glands.</title>
        <authorList>
            <person name="Perner J."/>
            <person name="Kropackova S."/>
            <person name="Kopacek P."/>
            <person name="Ribeiro J.M."/>
        </authorList>
    </citation>
    <scope>NUCLEOTIDE SEQUENCE</scope>
    <source>
        <strain evidence="2">Siblings of single egg batch collected in Ceske Budejovice</strain>
        <tissue evidence="2">Salivary glands</tissue>
    </source>
</reference>
<dbReference type="EMBL" id="GEGO01004739">
    <property type="protein sequence ID" value="JAR90665.1"/>
    <property type="molecule type" value="Transcribed_RNA"/>
</dbReference>
<dbReference type="PANTHER" id="PTHR21301">
    <property type="entry name" value="REVERSE TRANSCRIPTASE"/>
    <property type="match status" value="1"/>
</dbReference>
<accession>A0A147BK05</accession>
<feature type="domain" description="Reverse transcriptase" evidence="1">
    <location>
        <begin position="1"/>
        <end position="155"/>
    </location>
</feature>